<proteinExistence type="inferred from homology"/>
<dbReference type="STRING" id="260084.SAMN02927928_0327"/>
<protein>
    <recommendedName>
        <fullName evidence="6">Dipeptidyl-peptidase</fullName>
        <ecNumber evidence="6">3.4.14.-</ecNumber>
    </recommendedName>
</protein>
<dbReference type="InterPro" id="IPR019500">
    <property type="entry name" value="Pep_S46"/>
</dbReference>
<gene>
    <name evidence="7" type="ORF">SAMN02927928_0327</name>
</gene>
<name>A0A1G4PFG5_9CAUL</name>
<dbReference type="Proteomes" id="UP000199150">
    <property type="component" value="Unassembled WGS sequence"/>
</dbReference>
<dbReference type="EC" id="3.4.14.-" evidence="6"/>
<accession>A0A1G4PFG5</accession>
<evidence type="ECO:0000256" key="2">
    <source>
        <dbReference type="ARBA" id="ARBA00022438"/>
    </source>
</evidence>
<evidence type="ECO:0000313" key="7">
    <source>
        <dbReference type="EMBL" id="SCW30986.1"/>
    </source>
</evidence>
<keyword evidence="6" id="KW-0720">Serine protease</keyword>
<sequence>MIRTAILVFLAMFALTSGRATAEEGLWTFDNFPLARVNATYGTKLDQKWLDHLQGASVRLTSGCSGAIVSGEGLIFTNHHCIMECAQDLSDREQDYVTDGYMAARADERTCPGLMAEILTSVTDYTKEINAATAGLTGDAFVRAQSAAATGIEKKACDDDTRMHCEIVPLYQGGQYRLYKYRKYSDVRLVFAPEFQAAFFGGDPDNFNFPRYALDIGFLRIYENDAPVRTPDHLTWNTDTPREGDPVFVAGNPGTTKRLMTAAQLETLRDVVYPPVQMMKSELRGRLITFAGQDEENRRISQDAVFGVENGFKAMGAEWQALRDPAMIAAKRQEEAYLKSTLSGSFATEIGDPWAEIAEAQKAYTELFLPYNFLENTPYSSTLLNYARELVRGAAERQKPSAERLPEYADSRLPAIERDLFANAQVQKPLEQLYLEFRLSKAREYMGTDAPQTQILLGKSSPEQLAAFLVENTGLDNVDTRKALWEGGMTAIKASNDPMIQYALRIDPASRDIRRAYENRVAGPTRIAAEKIARVRFRAYGTNTYPDATWSLRLSYGRIQGWNWRGTTVTPFTYMKGIYDRATGKAPYQLPQSFIEARGKFDGNTVMDFVTTNDIVGGNSGSPAVNAQGEIIGAVFDGNIHSLGGAYFYDSGINRAVVVSTAAVSVALDKVYDNQALLAELRTN</sequence>
<evidence type="ECO:0000256" key="4">
    <source>
        <dbReference type="ARBA" id="ARBA00022729"/>
    </source>
</evidence>
<keyword evidence="4 6" id="KW-0732">Signal</keyword>
<dbReference type="PANTHER" id="PTHR38469">
    <property type="entry name" value="PERIPLASMIC PEPTIDASE SUBFAMILY S1B"/>
    <property type="match status" value="1"/>
</dbReference>
<dbReference type="GO" id="GO:0043171">
    <property type="term" value="P:peptide catabolic process"/>
    <property type="evidence" value="ECO:0007669"/>
    <property type="project" value="UniProtKB-UniRule"/>
</dbReference>
<comment type="function">
    <text evidence="6">Catalyzes the removal of dipeptides from the N-terminus of oligopeptides.</text>
</comment>
<dbReference type="SUPFAM" id="SSF50494">
    <property type="entry name" value="Trypsin-like serine proteases"/>
    <property type="match status" value="1"/>
</dbReference>
<dbReference type="GO" id="GO:0008239">
    <property type="term" value="F:dipeptidyl-peptidase activity"/>
    <property type="evidence" value="ECO:0007669"/>
    <property type="project" value="UniProtKB-UniRule"/>
</dbReference>
<dbReference type="RefSeq" id="WP_090642881.1">
    <property type="nucleotide sequence ID" value="NZ_CBCRYE010000001.1"/>
</dbReference>
<evidence type="ECO:0000256" key="5">
    <source>
        <dbReference type="ARBA" id="ARBA00022801"/>
    </source>
</evidence>
<evidence type="ECO:0000256" key="3">
    <source>
        <dbReference type="ARBA" id="ARBA00022670"/>
    </source>
</evidence>
<keyword evidence="2 6" id="KW-0031">Aminopeptidase</keyword>
<dbReference type="InterPro" id="IPR043504">
    <property type="entry name" value="Peptidase_S1_PA_chymotrypsin"/>
</dbReference>
<dbReference type="OrthoDB" id="9805367at2"/>
<comment type="similarity">
    <text evidence="1 6">Belongs to the peptidase S46 family.</text>
</comment>
<feature type="chain" id="PRO_5023115789" description="Dipeptidyl-peptidase" evidence="6">
    <location>
        <begin position="23"/>
        <end position="684"/>
    </location>
</feature>
<evidence type="ECO:0000256" key="6">
    <source>
        <dbReference type="RuleBase" id="RU366067"/>
    </source>
</evidence>
<dbReference type="Pfam" id="PF10459">
    <property type="entry name" value="Peptidase_S46"/>
    <property type="match status" value="1"/>
</dbReference>
<feature type="signal peptide" evidence="6">
    <location>
        <begin position="1"/>
        <end position="22"/>
    </location>
</feature>
<dbReference type="Gene3D" id="2.40.10.10">
    <property type="entry name" value="Trypsin-like serine proteases"/>
    <property type="match status" value="1"/>
</dbReference>
<dbReference type="GO" id="GO:0070009">
    <property type="term" value="F:serine-type aminopeptidase activity"/>
    <property type="evidence" value="ECO:0007669"/>
    <property type="project" value="UniProtKB-UniRule"/>
</dbReference>
<keyword evidence="8" id="KW-1185">Reference proteome</keyword>
<evidence type="ECO:0000313" key="8">
    <source>
        <dbReference type="Proteomes" id="UP000199150"/>
    </source>
</evidence>
<dbReference type="PANTHER" id="PTHR38469:SF1">
    <property type="entry name" value="PERIPLASMIC PEPTIDASE SUBFAMILY S1B"/>
    <property type="match status" value="1"/>
</dbReference>
<organism evidence="7 8">
    <name type="scientific">Asticcacaulis taihuensis</name>
    <dbReference type="NCBI Taxonomy" id="260084"/>
    <lineage>
        <taxon>Bacteria</taxon>
        <taxon>Pseudomonadati</taxon>
        <taxon>Pseudomonadota</taxon>
        <taxon>Alphaproteobacteria</taxon>
        <taxon>Caulobacterales</taxon>
        <taxon>Caulobacteraceae</taxon>
        <taxon>Asticcacaulis</taxon>
    </lineage>
</organism>
<dbReference type="EMBL" id="FMTS01000001">
    <property type="protein sequence ID" value="SCW30986.1"/>
    <property type="molecule type" value="Genomic_DNA"/>
</dbReference>
<dbReference type="GO" id="GO:0006508">
    <property type="term" value="P:proteolysis"/>
    <property type="evidence" value="ECO:0007669"/>
    <property type="project" value="UniProtKB-KW"/>
</dbReference>
<keyword evidence="3 6" id="KW-0645">Protease</keyword>
<dbReference type="AlphaFoldDB" id="A0A1G4PFG5"/>
<reference evidence="8" key="1">
    <citation type="submission" date="2016-10" db="EMBL/GenBank/DDBJ databases">
        <authorList>
            <person name="Varghese N."/>
            <person name="Submissions S."/>
        </authorList>
    </citation>
    <scope>NUCLEOTIDE SEQUENCE [LARGE SCALE GENOMIC DNA]</scope>
    <source>
        <strain evidence="8">CGMCC 1.3431</strain>
    </source>
</reference>
<keyword evidence="5 6" id="KW-0378">Hydrolase</keyword>
<dbReference type="InterPro" id="IPR009003">
    <property type="entry name" value="Peptidase_S1_PA"/>
</dbReference>
<evidence type="ECO:0000256" key="1">
    <source>
        <dbReference type="ARBA" id="ARBA00010491"/>
    </source>
</evidence>